<organism evidence="5 6">
    <name type="scientific">Hortaea werneckii</name>
    <name type="common">Black yeast</name>
    <name type="synonym">Cladosporium werneckii</name>
    <dbReference type="NCBI Taxonomy" id="91943"/>
    <lineage>
        <taxon>Eukaryota</taxon>
        <taxon>Fungi</taxon>
        <taxon>Dikarya</taxon>
        <taxon>Ascomycota</taxon>
        <taxon>Pezizomycotina</taxon>
        <taxon>Dothideomycetes</taxon>
        <taxon>Dothideomycetidae</taxon>
        <taxon>Mycosphaerellales</taxon>
        <taxon>Teratosphaeriaceae</taxon>
        <taxon>Hortaea</taxon>
    </lineage>
</organism>
<gene>
    <name evidence="5" type="ORF">D0860_03837</name>
</gene>
<dbReference type="SUPFAM" id="SSF57701">
    <property type="entry name" value="Zn2/Cys6 DNA-binding domain"/>
    <property type="match status" value="1"/>
</dbReference>
<evidence type="ECO:0000313" key="5">
    <source>
        <dbReference type="EMBL" id="RMZ10462.1"/>
    </source>
</evidence>
<dbReference type="InterPro" id="IPR001138">
    <property type="entry name" value="Zn2Cys6_DnaBD"/>
</dbReference>
<comment type="subcellular location">
    <subcellularLocation>
        <location evidence="1">Nucleus</location>
    </subcellularLocation>
</comment>
<sequence>MQTIKPADPATQYVPKVFVATNSIQHDVPSSLHAEHRGPHELRYCPAYLDLTLTVHPRFLSWTIRYPGILAGGMENAGPDPAQNLRRRSTYSTSTYSTTSSSSPEFANDTVDSVITPDSDDDQPMEIVPKIEEVEEASIDGLAESKPTITLPTPRKRGRPRKHPLQEQKKASHSRSKTGCGTCRRRKKKCDETKPSCINCEKNNVVCDGYEPKQPWRSGKQRALTVRHSIPAELPMLVEGVEGSVDQMFFHHFTAQVGKVLSLTDHQNPFLEIIVPMAMGHTGLMHSLLYLSGSILVANEPNPKSDWEERQEHHSSKAMRLLQQDLASTTSNGTNAVAHIGDPSIAQTLVLCLQTVCAGDLTGSYRFHLNAMKEMLSRQQHFPNEQLRQFILEFLLYHDYSSSITSLANPLDQRSIDLMDGFKLPEFMIQPQAGTLLGVMDGLFGFISRIRQLRDQIRERRALNYAHWWDAAIMDDAFAIDNALRMWQCVHPPDTPRYTASLLYRQCTWLYLHRTIQHSRPSPAFKQAVDEGLGYLRSLPWDTDDGSTQSILLMPLFLLGCAAFEPAQRPEISDAFSRLQQWSSLGNIKYARMIVEQIWQMMDEGREAETWDWETIIARRGWDFLVT</sequence>
<dbReference type="SMART" id="SM00066">
    <property type="entry name" value="GAL4"/>
    <property type="match status" value="1"/>
</dbReference>
<dbReference type="CDD" id="cd00067">
    <property type="entry name" value="GAL4"/>
    <property type="match status" value="1"/>
</dbReference>
<protein>
    <recommendedName>
        <fullName evidence="4">Zn(2)-C6 fungal-type domain-containing protein</fullName>
    </recommendedName>
</protein>
<dbReference type="PROSITE" id="PS50048">
    <property type="entry name" value="ZN2_CY6_FUNGAL_2"/>
    <property type="match status" value="1"/>
</dbReference>
<dbReference type="VEuPathDB" id="FungiDB:BTJ68_15403"/>
<dbReference type="InterPro" id="IPR036864">
    <property type="entry name" value="Zn2-C6_fun-type_DNA-bd_sf"/>
</dbReference>
<evidence type="ECO:0000256" key="1">
    <source>
        <dbReference type="ARBA" id="ARBA00004123"/>
    </source>
</evidence>
<dbReference type="GO" id="GO:0000976">
    <property type="term" value="F:transcription cis-regulatory region binding"/>
    <property type="evidence" value="ECO:0007669"/>
    <property type="project" value="TreeGrafter"/>
</dbReference>
<feature type="region of interest" description="Disordered" evidence="3">
    <location>
        <begin position="136"/>
        <end position="182"/>
    </location>
</feature>
<dbReference type="GO" id="GO:0008270">
    <property type="term" value="F:zinc ion binding"/>
    <property type="evidence" value="ECO:0007669"/>
    <property type="project" value="InterPro"/>
</dbReference>
<accession>A0A3M7HC48</accession>
<dbReference type="EMBL" id="QWIS01000063">
    <property type="protein sequence ID" value="RMZ10462.1"/>
    <property type="molecule type" value="Genomic_DNA"/>
</dbReference>
<dbReference type="AlphaFoldDB" id="A0A3M7HC48"/>
<dbReference type="PANTHER" id="PTHR37534:SF38">
    <property type="entry name" value="ZN(2)-C6 FUNGAL-TYPE DOMAIN-CONTAINING PROTEIN"/>
    <property type="match status" value="1"/>
</dbReference>
<comment type="caution">
    <text evidence="5">The sequence shown here is derived from an EMBL/GenBank/DDBJ whole genome shotgun (WGS) entry which is preliminary data.</text>
</comment>
<feature type="compositionally biased region" description="Basic residues" evidence="3">
    <location>
        <begin position="154"/>
        <end position="163"/>
    </location>
</feature>
<evidence type="ECO:0000259" key="4">
    <source>
        <dbReference type="PROSITE" id="PS50048"/>
    </source>
</evidence>
<feature type="compositionally biased region" description="Low complexity" evidence="3">
    <location>
        <begin position="90"/>
        <end position="103"/>
    </location>
</feature>
<proteinExistence type="predicted"/>
<feature type="domain" description="Zn(2)-C6 fungal-type" evidence="4">
    <location>
        <begin position="179"/>
        <end position="207"/>
    </location>
</feature>
<dbReference type="Pfam" id="PF11951">
    <property type="entry name" value="Fungal_trans_2"/>
    <property type="match status" value="1"/>
</dbReference>
<name>A0A3M7HC48_HORWE</name>
<dbReference type="Pfam" id="PF00172">
    <property type="entry name" value="Zn_clus"/>
    <property type="match status" value="1"/>
</dbReference>
<dbReference type="InterPro" id="IPR021858">
    <property type="entry name" value="Fun_TF"/>
</dbReference>
<dbReference type="GO" id="GO:0045944">
    <property type="term" value="P:positive regulation of transcription by RNA polymerase II"/>
    <property type="evidence" value="ECO:0007669"/>
    <property type="project" value="TreeGrafter"/>
</dbReference>
<dbReference type="GO" id="GO:0005634">
    <property type="term" value="C:nucleus"/>
    <property type="evidence" value="ECO:0007669"/>
    <property type="project" value="UniProtKB-SubCell"/>
</dbReference>
<dbReference type="PROSITE" id="PS00463">
    <property type="entry name" value="ZN2_CY6_FUNGAL_1"/>
    <property type="match status" value="1"/>
</dbReference>
<evidence type="ECO:0000256" key="3">
    <source>
        <dbReference type="SAM" id="MobiDB-lite"/>
    </source>
</evidence>
<dbReference type="PANTHER" id="PTHR37534">
    <property type="entry name" value="TRANSCRIPTIONAL ACTIVATOR PROTEIN UGA3"/>
    <property type="match status" value="1"/>
</dbReference>
<reference evidence="5 6" key="1">
    <citation type="journal article" date="2018" name="BMC Genomics">
        <title>Genomic evidence for intraspecific hybridization in a clonal and extremely halotolerant yeast.</title>
        <authorList>
            <person name="Gostincar C."/>
            <person name="Stajich J.E."/>
            <person name="Zupancic J."/>
            <person name="Zalar P."/>
            <person name="Gunde-Cimerman N."/>
        </authorList>
    </citation>
    <scope>NUCLEOTIDE SEQUENCE [LARGE SCALE GENOMIC DNA]</scope>
    <source>
        <strain evidence="5 6">EXF-562</strain>
    </source>
</reference>
<dbReference type="GO" id="GO:0000981">
    <property type="term" value="F:DNA-binding transcription factor activity, RNA polymerase II-specific"/>
    <property type="evidence" value="ECO:0007669"/>
    <property type="project" value="InterPro"/>
</dbReference>
<dbReference type="Proteomes" id="UP000280598">
    <property type="component" value="Unassembled WGS sequence"/>
</dbReference>
<evidence type="ECO:0000256" key="2">
    <source>
        <dbReference type="ARBA" id="ARBA00023242"/>
    </source>
</evidence>
<dbReference type="Gene3D" id="4.10.240.10">
    <property type="entry name" value="Zn(2)-C6 fungal-type DNA-binding domain"/>
    <property type="match status" value="1"/>
</dbReference>
<feature type="region of interest" description="Disordered" evidence="3">
    <location>
        <begin position="73"/>
        <end position="124"/>
    </location>
</feature>
<keyword evidence="2" id="KW-0539">Nucleus</keyword>
<evidence type="ECO:0000313" key="6">
    <source>
        <dbReference type="Proteomes" id="UP000280598"/>
    </source>
</evidence>